<name>A0A1V4HYM5_NITVU</name>
<keyword evidence="1" id="KW-0812">Transmembrane</keyword>
<evidence type="ECO:0000259" key="2">
    <source>
        <dbReference type="PROSITE" id="PS50234"/>
    </source>
</evidence>
<dbReference type="OrthoDB" id="6206554at2"/>
<reference evidence="3 4" key="1">
    <citation type="submission" date="2017-02" db="EMBL/GenBank/DDBJ databases">
        <title>Genome sequence of the nitrite-oxidizing bacterium Nitrobacter vulgaris strain Ab1.</title>
        <authorList>
            <person name="Mellbye B.L."/>
            <person name="Davis E.W."/>
            <person name="Spieck E."/>
            <person name="Chang J.H."/>
            <person name="Bottomley P.J."/>
            <person name="Sayavedra-Soto L.A."/>
        </authorList>
    </citation>
    <scope>NUCLEOTIDE SEQUENCE [LARGE SCALE GENOMIC DNA]</scope>
    <source>
        <strain evidence="3 4">Ab1</strain>
    </source>
</reference>
<evidence type="ECO:0000256" key="1">
    <source>
        <dbReference type="SAM" id="Phobius"/>
    </source>
</evidence>
<keyword evidence="1" id="KW-1133">Transmembrane helix</keyword>
<dbReference type="AlphaFoldDB" id="A0A1V4HYM5"/>
<dbReference type="InterPro" id="IPR050768">
    <property type="entry name" value="UPF0353/GerABKA_families"/>
</dbReference>
<dbReference type="InterPro" id="IPR036465">
    <property type="entry name" value="vWFA_dom_sf"/>
</dbReference>
<sequence length="330" mass="36294">MLEFAWPWAFALLPLPLLAWWLLPPYRERRSSVQIPFFARVAEATGQKPQPGAVILRRLPLQMIVAVIIWLLMVSALARPQWVGDPITHKIAARDMMLAIDISGSMSQPDFKAPDQKMLQRLDGVKQVVRDFIARRKGDRIGLILFGTRAFVQAPFTQDLQTVQMLLDQTAVAMAGEQTAIGDAIGLAIKTFDTSKTKQRVLILLTDGNDTASRVPPVHAAEIAQQRGLTIYTIGVGDTEASGENRVDLPALREVASTTGGRFFRAENGEQLGAIYADIDKLAPVKVQTESWRPKLPLFQWPLGVAVVLGLGLWTVLLLRGLTFGAPSDA</sequence>
<evidence type="ECO:0000313" key="3">
    <source>
        <dbReference type="EMBL" id="OPH82969.1"/>
    </source>
</evidence>
<dbReference type="InterPro" id="IPR033881">
    <property type="entry name" value="vWA_BatA_type"/>
</dbReference>
<dbReference type="PANTHER" id="PTHR22550:SF18">
    <property type="entry name" value="VWFA DOMAIN-CONTAINING PROTEIN"/>
    <property type="match status" value="1"/>
</dbReference>
<dbReference type="InterPro" id="IPR002035">
    <property type="entry name" value="VWF_A"/>
</dbReference>
<feature type="transmembrane region" description="Helical" evidence="1">
    <location>
        <begin position="6"/>
        <end position="23"/>
    </location>
</feature>
<dbReference type="RefSeq" id="WP_079446999.1">
    <property type="nucleotide sequence ID" value="NZ_MWPQ01000040.1"/>
</dbReference>
<feature type="domain" description="VWFA" evidence="2">
    <location>
        <begin position="95"/>
        <end position="279"/>
    </location>
</feature>
<dbReference type="SMART" id="SM00327">
    <property type="entry name" value="VWA"/>
    <property type="match status" value="1"/>
</dbReference>
<protein>
    <recommendedName>
        <fullName evidence="2">VWFA domain-containing protein</fullName>
    </recommendedName>
</protein>
<dbReference type="SUPFAM" id="SSF53300">
    <property type="entry name" value="vWA-like"/>
    <property type="match status" value="1"/>
</dbReference>
<dbReference type="PANTHER" id="PTHR22550">
    <property type="entry name" value="SPORE GERMINATION PROTEIN"/>
    <property type="match status" value="1"/>
</dbReference>
<dbReference type="CDD" id="cd01467">
    <property type="entry name" value="vWA_BatA_type"/>
    <property type="match status" value="1"/>
</dbReference>
<keyword evidence="1" id="KW-0472">Membrane</keyword>
<dbReference type="Pfam" id="PF00092">
    <property type="entry name" value="VWA"/>
    <property type="match status" value="1"/>
</dbReference>
<dbReference type="Gene3D" id="3.40.50.410">
    <property type="entry name" value="von Willebrand factor, type A domain"/>
    <property type="match status" value="1"/>
</dbReference>
<dbReference type="STRING" id="29421.B2M20_10680"/>
<dbReference type="PROSITE" id="PS50234">
    <property type="entry name" value="VWFA"/>
    <property type="match status" value="1"/>
</dbReference>
<proteinExistence type="predicted"/>
<dbReference type="Proteomes" id="UP000189940">
    <property type="component" value="Unassembled WGS sequence"/>
</dbReference>
<feature type="transmembrane region" description="Helical" evidence="1">
    <location>
        <begin position="298"/>
        <end position="319"/>
    </location>
</feature>
<comment type="caution">
    <text evidence="3">The sequence shown here is derived from an EMBL/GenBank/DDBJ whole genome shotgun (WGS) entry which is preliminary data.</text>
</comment>
<evidence type="ECO:0000313" key="4">
    <source>
        <dbReference type="Proteomes" id="UP000189940"/>
    </source>
</evidence>
<accession>A0A1V4HYM5</accession>
<dbReference type="EMBL" id="MWPQ01000040">
    <property type="protein sequence ID" value="OPH82969.1"/>
    <property type="molecule type" value="Genomic_DNA"/>
</dbReference>
<gene>
    <name evidence="3" type="ORF">B2M20_10680</name>
</gene>
<organism evidence="3 4">
    <name type="scientific">Nitrobacter vulgaris</name>
    <dbReference type="NCBI Taxonomy" id="29421"/>
    <lineage>
        <taxon>Bacteria</taxon>
        <taxon>Pseudomonadati</taxon>
        <taxon>Pseudomonadota</taxon>
        <taxon>Alphaproteobacteria</taxon>
        <taxon>Hyphomicrobiales</taxon>
        <taxon>Nitrobacteraceae</taxon>
        <taxon>Nitrobacter</taxon>
    </lineage>
</organism>
<keyword evidence="4" id="KW-1185">Reference proteome</keyword>